<dbReference type="Pfam" id="PF00293">
    <property type="entry name" value="NUDIX"/>
    <property type="match status" value="1"/>
</dbReference>
<reference evidence="3 4" key="1">
    <citation type="submission" date="2016-07" db="EMBL/GenBank/DDBJ databases">
        <title>Pervasive Adenine N6-methylation of Active Genes in Fungi.</title>
        <authorList>
            <consortium name="DOE Joint Genome Institute"/>
            <person name="Mondo S.J."/>
            <person name="Dannebaum R.O."/>
            <person name="Kuo R.C."/>
            <person name="Labutti K."/>
            <person name="Haridas S."/>
            <person name="Kuo A."/>
            <person name="Salamov A."/>
            <person name="Ahrendt S.R."/>
            <person name="Lipzen A."/>
            <person name="Sullivan W."/>
            <person name="Andreopoulos W.B."/>
            <person name="Clum A."/>
            <person name="Lindquist E."/>
            <person name="Daum C."/>
            <person name="Ramamoorthy G.K."/>
            <person name="Gryganskyi A."/>
            <person name="Culley D."/>
            <person name="Magnuson J.K."/>
            <person name="James T.Y."/>
            <person name="O'Malley M.A."/>
            <person name="Stajich J.E."/>
            <person name="Spatafora J.W."/>
            <person name="Visel A."/>
            <person name="Grigoriev I.V."/>
        </authorList>
    </citation>
    <scope>NUCLEOTIDE SEQUENCE [LARGE SCALE GENOMIC DNA]</scope>
    <source>
        <strain evidence="3 4">62-1032</strain>
    </source>
</reference>
<accession>A0A1Y2ESI7</accession>
<feature type="compositionally biased region" description="Pro residues" evidence="1">
    <location>
        <begin position="66"/>
        <end position="76"/>
    </location>
</feature>
<dbReference type="Gene3D" id="3.90.79.10">
    <property type="entry name" value="Nucleoside Triphosphate Pyrophosphohydrolase"/>
    <property type="match status" value="1"/>
</dbReference>
<dbReference type="FunFam" id="3.90.79.10:FF:000019">
    <property type="entry name" value="Thiamin pyrophosphokinase, putative"/>
    <property type="match status" value="1"/>
</dbReference>
<proteinExistence type="predicted"/>
<dbReference type="Proteomes" id="UP000193467">
    <property type="component" value="Unassembled WGS sequence"/>
</dbReference>
<dbReference type="SUPFAM" id="SSF55811">
    <property type="entry name" value="Nudix"/>
    <property type="match status" value="1"/>
</dbReference>
<comment type="caution">
    <text evidence="3">The sequence shown here is derived from an EMBL/GenBank/DDBJ whole genome shotgun (WGS) entry which is preliminary data.</text>
</comment>
<dbReference type="GO" id="GO:0044715">
    <property type="term" value="F:8-oxo-dGDP phosphatase activity"/>
    <property type="evidence" value="ECO:0007669"/>
    <property type="project" value="TreeGrafter"/>
</dbReference>
<evidence type="ECO:0000256" key="1">
    <source>
        <dbReference type="SAM" id="MobiDB-lite"/>
    </source>
</evidence>
<dbReference type="PANTHER" id="PTHR13622">
    <property type="entry name" value="THIAMIN PYROPHOSPHOKINASE"/>
    <property type="match status" value="1"/>
</dbReference>
<keyword evidence="4" id="KW-1185">Reference proteome</keyword>
<evidence type="ECO:0000259" key="2">
    <source>
        <dbReference type="PROSITE" id="PS51462"/>
    </source>
</evidence>
<feature type="compositionally biased region" description="Low complexity" evidence="1">
    <location>
        <begin position="77"/>
        <end position="96"/>
    </location>
</feature>
<dbReference type="EMBL" id="MCGR01000041">
    <property type="protein sequence ID" value="ORY74523.1"/>
    <property type="molecule type" value="Genomic_DNA"/>
</dbReference>
<evidence type="ECO:0000313" key="3">
    <source>
        <dbReference type="EMBL" id="ORY74523.1"/>
    </source>
</evidence>
<keyword evidence="3" id="KW-0378">Hydrolase</keyword>
<feature type="domain" description="Nudix hydrolase" evidence="2">
    <location>
        <begin position="113"/>
        <end position="258"/>
    </location>
</feature>
<dbReference type="PANTHER" id="PTHR13622:SF8">
    <property type="entry name" value="THIAMIN PYROPHOSPHOKINASE 1"/>
    <property type="match status" value="1"/>
</dbReference>
<dbReference type="InParanoid" id="A0A1Y2ESI7"/>
<sequence length="293" mass="32392">MSTENGGLGEQWKQVYAVGFAEGVNREGREARREQVDRVVRGWKAQGMFKEVLGGWRDEEYDIYGPPAPSPAPAPAPSSTTAESSKANSSPSPRSNVAFSMERSACALFGVATFGVHMTAYIEEEGQPLKFWVPRRSATKQTWPSYLDNTVAGGISAGSTPYSTILREAIEEASLPPSFVASRIHGSSVLVYNYRTADGWLQPEVQYVYDLRMDAPREGTVRPGVNDGEVQEFMLMDLGEVVDRMVKGEFKPNCAIVLLDFFLRHGYLTPENDSRFLEVAMRLRRTLALPGPA</sequence>
<dbReference type="OrthoDB" id="10261522at2759"/>
<dbReference type="CDD" id="cd03676">
    <property type="entry name" value="NUDIX_Tnr3_like"/>
    <property type="match status" value="1"/>
</dbReference>
<dbReference type="STRING" id="106004.A0A1Y2ESI7"/>
<dbReference type="AlphaFoldDB" id="A0A1Y2ESI7"/>
<dbReference type="InterPro" id="IPR000086">
    <property type="entry name" value="NUDIX_hydrolase_dom"/>
</dbReference>
<dbReference type="InterPro" id="IPR015797">
    <property type="entry name" value="NUDIX_hydrolase-like_dom_sf"/>
</dbReference>
<evidence type="ECO:0000313" key="4">
    <source>
        <dbReference type="Proteomes" id="UP000193467"/>
    </source>
</evidence>
<dbReference type="PROSITE" id="PS51462">
    <property type="entry name" value="NUDIX"/>
    <property type="match status" value="1"/>
</dbReference>
<protein>
    <submittedName>
        <fullName evidence="3">NUDIX hydrolase domain-like protein</fullName>
    </submittedName>
</protein>
<organism evidence="3 4">
    <name type="scientific">Leucosporidium creatinivorum</name>
    <dbReference type="NCBI Taxonomy" id="106004"/>
    <lineage>
        <taxon>Eukaryota</taxon>
        <taxon>Fungi</taxon>
        <taxon>Dikarya</taxon>
        <taxon>Basidiomycota</taxon>
        <taxon>Pucciniomycotina</taxon>
        <taxon>Microbotryomycetes</taxon>
        <taxon>Leucosporidiales</taxon>
        <taxon>Leucosporidium</taxon>
    </lineage>
</organism>
<name>A0A1Y2ESI7_9BASI</name>
<feature type="region of interest" description="Disordered" evidence="1">
    <location>
        <begin position="63"/>
        <end position="96"/>
    </location>
</feature>
<gene>
    <name evidence="3" type="ORF">BCR35DRAFT_268357</name>
</gene>